<keyword evidence="6" id="KW-0539">Nucleus</keyword>
<evidence type="ECO:0000256" key="4">
    <source>
        <dbReference type="ARBA" id="ARBA00022771"/>
    </source>
</evidence>
<feature type="region of interest" description="Disordered" evidence="9">
    <location>
        <begin position="135"/>
        <end position="156"/>
    </location>
</feature>
<dbReference type="SMART" id="SM00355">
    <property type="entry name" value="ZnF_C2H2"/>
    <property type="match status" value="6"/>
</dbReference>
<dbReference type="SUPFAM" id="SSF57667">
    <property type="entry name" value="beta-beta-alpha zinc fingers"/>
    <property type="match status" value="3"/>
</dbReference>
<organism evidence="11 12">
    <name type="scientific">Synaphobranchus kaupii</name>
    <name type="common">Kaup's arrowtooth eel</name>
    <dbReference type="NCBI Taxonomy" id="118154"/>
    <lineage>
        <taxon>Eukaryota</taxon>
        <taxon>Metazoa</taxon>
        <taxon>Chordata</taxon>
        <taxon>Craniata</taxon>
        <taxon>Vertebrata</taxon>
        <taxon>Euteleostomi</taxon>
        <taxon>Actinopterygii</taxon>
        <taxon>Neopterygii</taxon>
        <taxon>Teleostei</taxon>
        <taxon>Anguilliformes</taxon>
        <taxon>Synaphobranchidae</taxon>
        <taxon>Synaphobranchus</taxon>
    </lineage>
</organism>
<evidence type="ECO:0000256" key="9">
    <source>
        <dbReference type="SAM" id="MobiDB-lite"/>
    </source>
</evidence>
<dbReference type="AlphaFoldDB" id="A0A9Q1I9B6"/>
<keyword evidence="8" id="KW-0175">Coiled coil</keyword>
<evidence type="ECO:0000256" key="8">
    <source>
        <dbReference type="SAM" id="Coils"/>
    </source>
</evidence>
<evidence type="ECO:0000259" key="10">
    <source>
        <dbReference type="PROSITE" id="PS50157"/>
    </source>
</evidence>
<reference evidence="11" key="1">
    <citation type="journal article" date="2023" name="Science">
        <title>Genome structures resolve the early diversification of teleost fishes.</title>
        <authorList>
            <person name="Parey E."/>
            <person name="Louis A."/>
            <person name="Montfort J."/>
            <person name="Bouchez O."/>
            <person name="Roques C."/>
            <person name="Iampietro C."/>
            <person name="Lluch J."/>
            <person name="Castinel A."/>
            <person name="Donnadieu C."/>
            <person name="Desvignes T."/>
            <person name="Floi Bucao C."/>
            <person name="Jouanno E."/>
            <person name="Wen M."/>
            <person name="Mejri S."/>
            <person name="Dirks R."/>
            <person name="Jansen H."/>
            <person name="Henkel C."/>
            <person name="Chen W.J."/>
            <person name="Zahm M."/>
            <person name="Cabau C."/>
            <person name="Klopp C."/>
            <person name="Thompson A.W."/>
            <person name="Robinson-Rechavi M."/>
            <person name="Braasch I."/>
            <person name="Lecointre G."/>
            <person name="Bobe J."/>
            <person name="Postlethwait J.H."/>
            <person name="Berthelot C."/>
            <person name="Roest Crollius H."/>
            <person name="Guiguen Y."/>
        </authorList>
    </citation>
    <scope>NUCLEOTIDE SEQUENCE</scope>
    <source>
        <tissue evidence="11">Blood</tissue>
    </source>
</reference>
<dbReference type="GO" id="GO:0010468">
    <property type="term" value="P:regulation of gene expression"/>
    <property type="evidence" value="ECO:0007669"/>
    <property type="project" value="TreeGrafter"/>
</dbReference>
<dbReference type="Gene3D" id="3.30.160.60">
    <property type="entry name" value="Classic Zinc Finger"/>
    <property type="match status" value="4"/>
</dbReference>
<proteinExistence type="predicted"/>
<dbReference type="PROSITE" id="PS50157">
    <property type="entry name" value="ZINC_FINGER_C2H2_2"/>
    <property type="match status" value="6"/>
</dbReference>
<evidence type="ECO:0000256" key="6">
    <source>
        <dbReference type="ARBA" id="ARBA00023242"/>
    </source>
</evidence>
<sequence>MAYYGINLQKQLYCILETLTKEAVAEIGKLIEDGSAVLRLEIFHSQKENETLKMKVQEMERELKTAREYGKKREVTRYCLPAGEEDLRQCVVLEQSGELLSELVIKKERLENQENSLGDEWRGDILEVERNVETEWDSSLNGDTDAERQPGPAGLPEHFSWAESEVLQGHSEDAYGDFCYATDGAAGSAPGQAELRVFSASGAEPFKQEGGMQPMWPEEAESGIGPSHQGQYREKTDSRGAQTGSAGAARPVRRARQLVKPCSVRVECLTLQGSGGKGRSSTASETAADGSPAAAAERPFICTFCGKAFSWNVSLKRHLQSHVEQRQLGCTQCLESFPDQHNLSVHQRNHHKRDRQFYCTTCGKGFFRKHHLNSHQRTHTGERPYSCKYCGKDYKQLSNLISHQRSHTGERPYGCTECGKCFHRLDNLKAHQKIHTRVRKFVCSFADCQESFDQKYLFESHQLSHVI</sequence>
<keyword evidence="12" id="KW-1185">Reference proteome</keyword>
<keyword evidence="2" id="KW-0479">Metal-binding</keyword>
<dbReference type="InterPro" id="IPR036236">
    <property type="entry name" value="Znf_C2H2_sf"/>
</dbReference>
<feature type="domain" description="C2H2-type" evidence="10">
    <location>
        <begin position="328"/>
        <end position="356"/>
    </location>
</feature>
<dbReference type="Pfam" id="PF13912">
    <property type="entry name" value="zf-C2H2_6"/>
    <property type="match status" value="1"/>
</dbReference>
<feature type="domain" description="C2H2-type" evidence="10">
    <location>
        <begin position="357"/>
        <end position="384"/>
    </location>
</feature>
<evidence type="ECO:0000313" key="12">
    <source>
        <dbReference type="Proteomes" id="UP001152622"/>
    </source>
</evidence>
<feature type="domain" description="C2H2-type" evidence="10">
    <location>
        <begin position="413"/>
        <end position="440"/>
    </location>
</feature>
<dbReference type="FunFam" id="3.30.160.60:FF:000671">
    <property type="entry name" value="Zinc finger protein 26"/>
    <property type="match status" value="1"/>
</dbReference>
<evidence type="ECO:0000313" key="11">
    <source>
        <dbReference type="EMBL" id="KAJ8333268.1"/>
    </source>
</evidence>
<feature type="region of interest" description="Disordered" evidence="9">
    <location>
        <begin position="205"/>
        <end position="253"/>
    </location>
</feature>
<feature type="coiled-coil region" evidence="8">
    <location>
        <begin position="93"/>
        <end position="120"/>
    </location>
</feature>
<dbReference type="InterPro" id="IPR013087">
    <property type="entry name" value="Znf_C2H2_type"/>
</dbReference>
<gene>
    <name evidence="11" type="ORF">SKAU_G00421640</name>
</gene>
<dbReference type="FunFam" id="3.30.160.60:FF:000710">
    <property type="entry name" value="Zinc finger protein 768"/>
    <property type="match status" value="1"/>
</dbReference>
<dbReference type="PROSITE" id="PS00028">
    <property type="entry name" value="ZINC_FINGER_C2H2_1"/>
    <property type="match status" value="5"/>
</dbReference>
<feature type="domain" description="C2H2-type" evidence="10">
    <location>
        <begin position="300"/>
        <end position="327"/>
    </location>
</feature>
<evidence type="ECO:0000256" key="2">
    <source>
        <dbReference type="ARBA" id="ARBA00022723"/>
    </source>
</evidence>
<dbReference type="PANTHER" id="PTHR16515">
    <property type="entry name" value="PR DOMAIN ZINC FINGER PROTEIN"/>
    <property type="match status" value="1"/>
</dbReference>
<feature type="domain" description="C2H2-type" evidence="10">
    <location>
        <begin position="441"/>
        <end position="467"/>
    </location>
</feature>
<evidence type="ECO:0000256" key="7">
    <source>
        <dbReference type="PROSITE-ProRule" id="PRU00042"/>
    </source>
</evidence>
<evidence type="ECO:0000256" key="3">
    <source>
        <dbReference type="ARBA" id="ARBA00022737"/>
    </source>
</evidence>
<keyword evidence="3" id="KW-0677">Repeat</keyword>
<dbReference type="Proteomes" id="UP001152622">
    <property type="component" value="Chromosome 24"/>
</dbReference>
<dbReference type="InterPro" id="IPR050331">
    <property type="entry name" value="Zinc_finger"/>
</dbReference>
<comment type="subcellular location">
    <subcellularLocation>
        <location evidence="1">Nucleus</location>
    </subcellularLocation>
</comment>
<dbReference type="OrthoDB" id="8934532at2759"/>
<dbReference type="EMBL" id="JAINUF010000024">
    <property type="protein sequence ID" value="KAJ8333268.1"/>
    <property type="molecule type" value="Genomic_DNA"/>
</dbReference>
<feature type="domain" description="C2H2-type" evidence="10">
    <location>
        <begin position="385"/>
        <end position="412"/>
    </location>
</feature>
<protein>
    <recommendedName>
        <fullName evidence="10">C2H2-type domain-containing protein</fullName>
    </recommendedName>
</protein>
<dbReference type="GO" id="GO:0008270">
    <property type="term" value="F:zinc ion binding"/>
    <property type="evidence" value="ECO:0007669"/>
    <property type="project" value="UniProtKB-KW"/>
</dbReference>
<keyword evidence="5" id="KW-0862">Zinc</keyword>
<comment type="caution">
    <text evidence="11">The sequence shown here is derived from an EMBL/GenBank/DDBJ whole genome shotgun (WGS) entry which is preliminary data.</text>
</comment>
<dbReference type="FunFam" id="3.30.160.60:FF:001344">
    <property type="entry name" value="Zinc finger protein 16 like"/>
    <property type="match status" value="1"/>
</dbReference>
<name>A0A9Q1I9B6_SYNKA</name>
<dbReference type="PANTHER" id="PTHR16515:SF49">
    <property type="entry name" value="GASTRULA ZINC FINGER PROTEIN XLCGF49.1-LIKE-RELATED"/>
    <property type="match status" value="1"/>
</dbReference>
<evidence type="ECO:0000256" key="1">
    <source>
        <dbReference type="ARBA" id="ARBA00004123"/>
    </source>
</evidence>
<keyword evidence="4 7" id="KW-0863">Zinc-finger</keyword>
<dbReference type="Pfam" id="PF00096">
    <property type="entry name" value="zf-C2H2"/>
    <property type="match status" value="5"/>
</dbReference>
<evidence type="ECO:0000256" key="5">
    <source>
        <dbReference type="ARBA" id="ARBA00022833"/>
    </source>
</evidence>
<dbReference type="GO" id="GO:0005634">
    <property type="term" value="C:nucleus"/>
    <property type="evidence" value="ECO:0007669"/>
    <property type="project" value="UniProtKB-SubCell"/>
</dbReference>
<accession>A0A9Q1I9B6</accession>
<feature type="coiled-coil region" evidence="8">
    <location>
        <begin position="42"/>
        <end position="69"/>
    </location>
</feature>
<dbReference type="FunFam" id="3.30.160.60:FF:001498">
    <property type="entry name" value="Zinc finger protein 404"/>
    <property type="match status" value="1"/>
</dbReference>